<evidence type="ECO:0000256" key="2">
    <source>
        <dbReference type="SAM" id="Phobius"/>
    </source>
</evidence>
<name>A0ABQ5KRZ5_9EUKA</name>
<dbReference type="Proteomes" id="UP001057375">
    <property type="component" value="Unassembled WGS sequence"/>
</dbReference>
<comment type="caution">
    <text evidence="3">The sequence shown here is derived from an EMBL/GenBank/DDBJ whole genome shotgun (WGS) entry which is preliminary data.</text>
</comment>
<dbReference type="PANTHER" id="PTHR48176">
    <property type="entry name" value="DDRGK DOMAIN-CONTAINING PROTEIN 1"/>
    <property type="match status" value="1"/>
</dbReference>
<reference evidence="3" key="1">
    <citation type="submission" date="2022-03" db="EMBL/GenBank/DDBJ databases">
        <title>Draft genome sequence of Aduncisulcus paluster, a free-living microaerophilic Fornicata.</title>
        <authorList>
            <person name="Yuyama I."/>
            <person name="Kume K."/>
            <person name="Tamura T."/>
            <person name="Inagaki Y."/>
            <person name="Hashimoto T."/>
        </authorList>
    </citation>
    <scope>NUCLEOTIDE SEQUENCE</scope>
    <source>
        <strain evidence="3">NY0171</strain>
    </source>
</reference>
<dbReference type="EMBL" id="BQXS01010864">
    <property type="protein sequence ID" value="GKT34771.1"/>
    <property type="molecule type" value="Genomic_DNA"/>
</dbReference>
<keyword evidence="2" id="KW-0472">Membrane</keyword>
<feature type="transmembrane region" description="Helical" evidence="2">
    <location>
        <begin position="99"/>
        <end position="120"/>
    </location>
</feature>
<keyword evidence="4" id="KW-1185">Reference proteome</keyword>
<gene>
    <name evidence="3" type="ORF">ADUPG1_008063</name>
</gene>
<feature type="non-terminal residue" evidence="3">
    <location>
        <position position="1567"/>
    </location>
</feature>
<accession>A0ABQ5KRZ5</accession>
<evidence type="ECO:0000313" key="3">
    <source>
        <dbReference type="EMBL" id="GKT34771.1"/>
    </source>
</evidence>
<evidence type="ECO:0000313" key="4">
    <source>
        <dbReference type="Proteomes" id="UP001057375"/>
    </source>
</evidence>
<feature type="transmembrane region" description="Helical" evidence="2">
    <location>
        <begin position="20"/>
        <end position="43"/>
    </location>
</feature>
<sequence length="1567" mass="179329">MGFFGEIFKFYGHICKYNTLAFLGEVLFSLVGPICIILGIIIAPSATSGCSYKSVGYLPDECQLAMRTSEKFSQYQKKTFLFFGIKQGKSYPQYTSGTTFLCIGFLALAVYLGHVITIWLSANPPKKHHSGREMKGDKPTPTLSTEYQPHKHTDIEVYSHIGAASYGDTAQPPVIKPSDVHVGDPGVSYGMDASSHQSQPPVPSPSIPVDPHHSPVTNTAVSYGGGVPDQHVVQPGAVTCFARCGDLKKSMSFGTHNRIMSTLRENIAERESDTFISYVNSLILPISSSSETPTGESFSKCIHPWMVDRKYVESYNYVLSLIDKESIQILNSSIVFKAASSSNKIFNILLCINPAYFYPVLCQITKHYSEIPSSKQIYKRRITEALAASFRRLYPKKFDQKSKDMPKDVKKWYMQRNSHDFICLVMSFLVLDSLLTQHHTPSPPPVLGELGRIFPMNTPLAPETRMDSLILILKGLCGCFCKKPINAIHLLTSMKFKRSSSKFTSPFFTPITSIGISAKQYHNDQLEKGNLDLISPFQFKYSLHTTAPILPRLSSLPRFFTSPLSLAAFIQKTMLIPELEYHQKITSLKGHRMSQSVVSDSKYTLSLSSIHPHTPHVTATRTRRMRRERGLSSVKGLDQDLEEIVQIVKKRIRVILTERGEFDAKKIINGKKSETNEYTESILDYSGSVKPLIPSCPSSALLAEIYRSLISPDPIFSSSTMSRYHDHQLKFILVCICVGLAALPSSVSDIKMLEEVWTCKSDEEEDIIGIKSKETSEDVIQSFVSSPFPSSLPLPLAVYSRWKHFIGILDDKKKRKDRSGTSKPKKSKKIRKVPLIAKSKAKPKESDSKDVSMLDKFVYDWKETMAEGGFTSDSSNPVIEKGICSFRLRHRYIWNRGKFVRFPSASEYIMLNSFMKDSCNLKYGSILPSPSTYLCMSPLSKKTTTESPKLSMLDQALSLLSLSSALAYIPISLCSFDSLISSLPRALSSWLLPIVLCFMSGIISEKEWIKHDIVGIVMDLLCSMRNWEIEEAKQEQIRLDEQRARVWHKMHVHIDMRDDVRRREKEMWEEKKSRVMSEHPIEPQNPSPGEIEMSSPTVFPTFSPVLSFGGTMNLSSSQKSIKQLSFVDSIHSASNEDSPTSSPSVSATSLAYNPRLQFIRLYFNTGMSSGCFGEESEPIRPGQFTHFTNTSHSLKKVHKVLLPVLLESAKKLHDKLDSEQPPMSFLPPLESFTKILPYLSPSSSLPLLSLVFAVYCGQLLSKEHNVSPSSFSSTIYRRILFLNSNLKPVHTFSVQPLLLEAVNMITSRRQVVITHMEFNTTKSLCKHIQKNWRMAHKQKVEEVWQKAESDICRRATKTMILQRFWKKKKELIQSKHSPISILKQKKENARTQRLEEVKYVILAESLQEKEREDIERKKKCEEELLELEETARLEYEEEERLKREEEEAERKRIEEAERLKREEEEQRLKREEEEAERKRIEEAERLKREEEERLERLKREEEEEAERKRIEEAEQEEAERKRIEEAERLKREEEERLKREEEEAERKRIEEAERLKREEEERLERLK</sequence>
<dbReference type="PANTHER" id="PTHR48176:SF1">
    <property type="entry name" value="DDRGK DOMAIN-CONTAINING PROTEIN 1"/>
    <property type="match status" value="1"/>
</dbReference>
<keyword evidence="2" id="KW-0812">Transmembrane</keyword>
<organism evidence="3 4">
    <name type="scientific">Aduncisulcus paluster</name>
    <dbReference type="NCBI Taxonomy" id="2918883"/>
    <lineage>
        <taxon>Eukaryota</taxon>
        <taxon>Metamonada</taxon>
        <taxon>Carpediemonas-like organisms</taxon>
        <taxon>Aduncisulcus</taxon>
    </lineage>
</organism>
<protein>
    <submittedName>
        <fullName evidence="3">Uncharacterized protein</fullName>
    </submittedName>
</protein>
<keyword evidence="2" id="KW-1133">Transmembrane helix</keyword>
<feature type="region of interest" description="Disordered" evidence="1">
    <location>
        <begin position="188"/>
        <end position="207"/>
    </location>
</feature>
<feature type="region of interest" description="Disordered" evidence="1">
    <location>
        <begin position="1488"/>
        <end position="1521"/>
    </location>
</feature>
<proteinExistence type="predicted"/>
<dbReference type="InterPro" id="IPR050899">
    <property type="entry name" value="DDRGK_domain-containing"/>
</dbReference>
<evidence type="ECO:0000256" key="1">
    <source>
        <dbReference type="SAM" id="MobiDB-lite"/>
    </source>
</evidence>